<feature type="compositionally biased region" description="Polar residues" evidence="1">
    <location>
        <begin position="69"/>
        <end position="113"/>
    </location>
</feature>
<gene>
    <name evidence="2" type="ORF">BGZ65_008495</name>
</gene>
<evidence type="ECO:0008006" key="4">
    <source>
        <dbReference type="Google" id="ProtNLM"/>
    </source>
</evidence>
<organism evidence="2 3">
    <name type="scientific">Modicella reniformis</name>
    <dbReference type="NCBI Taxonomy" id="1440133"/>
    <lineage>
        <taxon>Eukaryota</taxon>
        <taxon>Fungi</taxon>
        <taxon>Fungi incertae sedis</taxon>
        <taxon>Mucoromycota</taxon>
        <taxon>Mortierellomycotina</taxon>
        <taxon>Mortierellomycetes</taxon>
        <taxon>Mortierellales</taxon>
        <taxon>Mortierellaceae</taxon>
        <taxon>Modicella</taxon>
    </lineage>
</organism>
<feature type="compositionally biased region" description="Basic and acidic residues" evidence="1">
    <location>
        <begin position="224"/>
        <end position="233"/>
    </location>
</feature>
<dbReference type="OrthoDB" id="2157859at2759"/>
<sequence>MAIMPITPTTLQSPPSLESPSGAKAIKTMPPSRTNSQPFYDKDLPPTPTSSSHLGAPDIAASGDGTALIESSNLDHTPTPQHISTQHTLLPASKATTTSTVLEPTPDNSTLQLASSTSSSSSTSSTSASPATPMLPVQTTTLPGPKSGTQLVKAAVSTRATDRPQSIALASGTYDREDMLPPHYSSPTDNGKERVVSKRVTLMGPLPPFSGSGHASEQQQQHRQLSDEYRATDPESAIILPQDNTPSSSSTNTTTLTTRTSTTPEPSNGFHGAQHHGPERNGFSPDDSTLVSTSHRRPRSLQSNNNQLASDYNNGDHHSTSSSHPDGQSQGHTADTNAEDPSRIKPRRVLGNYHMSKTLGAGSMGKVKLGVHSRTRDK</sequence>
<feature type="compositionally biased region" description="Polar residues" evidence="1">
    <location>
        <begin position="300"/>
        <end position="313"/>
    </location>
</feature>
<feature type="compositionally biased region" description="Polar residues" evidence="1">
    <location>
        <begin position="320"/>
        <end position="336"/>
    </location>
</feature>
<feature type="compositionally biased region" description="Basic residues" evidence="1">
    <location>
        <begin position="369"/>
        <end position="378"/>
    </location>
</feature>
<feature type="compositionally biased region" description="Low complexity" evidence="1">
    <location>
        <begin position="244"/>
        <end position="268"/>
    </location>
</feature>
<evidence type="ECO:0000313" key="3">
    <source>
        <dbReference type="Proteomes" id="UP000749646"/>
    </source>
</evidence>
<feature type="compositionally biased region" description="Polar residues" evidence="1">
    <location>
        <begin position="213"/>
        <end position="223"/>
    </location>
</feature>
<feature type="compositionally biased region" description="Low complexity" evidence="1">
    <location>
        <begin position="114"/>
        <end position="132"/>
    </location>
</feature>
<proteinExistence type="predicted"/>
<dbReference type="Gene3D" id="3.30.200.20">
    <property type="entry name" value="Phosphorylase Kinase, domain 1"/>
    <property type="match status" value="1"/>
</dbReference>
<dbReference type="EMBL" id="JAAAHW010010623">
    <property type="protein sequence ID" value="KAF9924136.1"/>
    <property type="molecule type" value="Genomic_DNA"/>
</dbReference>
<feature type="region of interest" description="Disordered" evidence="1">
    <location>
        <begin position="1"/>
        <end position="378"/>
    </location>
</feature>
<protein>
    <recommendedName>
        <fullName evidence="4">Protein kinase domain-containing protein</fullName>
    </recommendedName>
</protein>
<dbReference type="AlphaFoldDB" id="A0A9P6LQS3"/>
<evidence type="ECO:0000313" key="2">
    <source>
        <dbReference type="EMBL" id="KAF9924136.1"/>
    </source>
</evidence>
<name>A0A9P6LQS3_9FUNG</name>
<feature type="compositionally biased region" description="Polar residues" evidence="1">
    <location>
        <begin position="7"/>
        <end position="19"/>
    </location>
</feature>
<reference evidence="2" key="1">
    <citation type="journal article" date="2020" name="Fungal Divers.">
        <title>Resolving the Mortierellaceae phylogeny through synthesis of multi-gene phylogenetics and phylogenomics.</title>
        <authorList>
            <person name="Vandepol N."/>
            <person name="Liber J."/>
            <person name="Desiro A."/>
            <person name="Na H."/>
            <person name="Kennedy M."/>
            <person name="Barry K."/>
            <person name="Grigoriev I.V."/>
            <person name="Miller A.N."/>
            <person name="O'Donnell K."/>
            <person name="Stajich J.E."/>
            <person name="Bonito G."/>
        </authorList>
    </citation>
    <scope>NUCLEOTIDE SEQUENCE</scope>
    <source>
        <strain evidence="2">MES-2147</strain>
    </source>
</reference>
<dbReference type="Proteomes" id="UP000749646">
    <property type="component" value="Unassembled WGS sequence"/>
</dbReference>
<accession>A0A9P6LQS3</accession>
<feature type="compositionally biased region" description="Polar residues" evidence="1">
    <location>
        <begin position="137"/>
        <end position="150"/>
    </location>
</feature>
<feature type="non-terminal residue" evidence="2">
    <location>
        <position position="378"/>
    </location>
</feature>
<keyword evidence="3" id="KW-1185">Reference proteome</keyword>
<evidence type="ECO:0000256" key="1">
    <source>
        <dbReference type="SAM" id="MobiDB-lite"/>
    </source>
</evidence>
<comment type="caution">
    <text evidence="2">The sequence shown here is derived from an EMBL/GenBank/DDBJ whole genome shotgun (WGS) entry which is preliminary data.</text>
</comment>